<reference evidence="12" key="1">
    <citation type="submission" date="2025-08" db="UniProtKB">
        <authorList>
            <consortium name="Ensembl"/>
        </authorList>
    </citation>
    <scope>IDENTIFICATION</scope>
</reference>
<evidence type="ECO:0000256" key="5">
    <source>
        <dbReference type="ARBA" id="ARBA00022837"/>
    </source>
</evidence>
<sequence length="226" mass="25915">MYCVFFLNVFLYQMLLLLLLVASYVSEKMFTFPQETNTAHVRLTTSRQNLQAVTVCFRFFTDLTREYALFSLAVPSFDNGLLFYKNLNSFSVSVKNAEPIFEGLDFKLNKWHSVCGTWSAASGLVQLWLNGEPSSRKLSSTSNINGPIIIALGQVCFKHYKCRNSITFLIAPCLPKLEMPEGKGLMFLKLSRFLWLLPAQLCWTTDSVNKLEYYLKCISIAQFRYV</sequence>
<dbReference type="Gene3D" id="2.60.120.200">
    <property type="match status" value="1"/>
</dbReference>
<keyword evidence="5 9" id="KW-0106">Calcium</keyword>
<protein>
    <recommendedName>
        <fullName evidence="9">Pentraxin family member</fullName>
    </recommendedName>
</protein>
<dbReference type="PANTHER" id="PTHR45869">
    <property type="entry name" value="C-REACTIVE PROTEIN-RELATED"/>
    <property type="match status" value="1"/>
</dbReference>
<keyword evidence="13" id="KW-1185">Reference proteome</keyword>
<keyword evidence="6 8" id="KW-1015">Disulfide bond</keyword>
<dbReference type="PANTHER" id="PTHR45869:SF7">
    <property type="entry name" value="C-REACTIVE PROTEIN"/>
    <property type="match status" value="1"/>
</dbReference>
<evidence type="ECO:0000313" key="13">
    <source>
        <dbReference type="Proteomes" id="UP000261380"/>
    </source>
</evidence>
<comment type="similarity">
    <text evidence="7 9">Belongs to the pentraxin family.</text>
</comment>
<accession>A0A3B5MSB5</accession>
<evidence type="ECO:0000313" key="12">
    <source>
        <dbReference type="Ensembl" id="ENSXCOP00000026386.1"/>
    </source>
</evidence>
<proteinExistence type="inferred from homology"/>
<keyword evidence="3 9" id="KW-0479">Metal-binding</keyword>
<comment type="cofactor">
    <cofactor evidence="9">
        <name>Ca(2+)</name>
        <dbReference type="ChEBI" id="CHEBI:29108"/>
    </cofactor>
    <text evidence="9">Binds 2 calcium ions per subunit.</text>
</comment>
<dbReference type="Proteomes" id="UP000261380">
    <property type="component" value="Unplaced"/>
</dbReference>
<keyword evidence="10" id="KW-1133">Transmembrane helix</keyword>
<evidence type="ECO:0000256" key="4">
    <source>
        <dbReference type="ARBA" id="ARBA00022729"/>
    </source>
</evidence>
<evidence type="ECO:0000256" key="6">
    <source>
        <dbReference type="ARBA" id="ARBA00023157"/>
    </source>
</evidence>
<dbReference type="InterPro" id="IPR051005">
    <property type="entry name" value="Pentraxin_domain"/>
</dbReference>
<dbReference type="GO" id="GO:0005576">
    <property type="term" value="C:extracellular region"/>
    <property type="evidence" value="ECO:0007669"/>
    <property type="project" value="UniProtKB-SubCell"/>
</dbReference>
<dbReference type="Ensembl" id="ENSXCOT00000026706.1">
    <property type="protein sequence ID" value="ENSXCOP00000026386.1"/>
    <property type="gene ID" value="ENSXCOG00000019705.1"/>
</dbReference>
<organism evidence="12 13">
    <name type="scientific">Xiphophorus couchianus</name>
    <name type="common">Monterrey platyfish</name>
    <dbReference type="NCBI Taxonomy" id="32473"/>
    <lineage>
        <taxon>Eukaryota</taxon>
        <taxon>Metazoa</taxon>
        <taxon>Chordata</taxon>
        <taxon>Craniata</taxon>
        <taxon>Vertebrata</taxon>
        <taxon>Euteleostomi</taxon>
        <taxon>Actinopterygii</taxon>
        <taxon>Neopterygii</taxon>
        <taxon>Teleostei</taxon>
        <taxon>Neoteleostei</taxon>
        <taxon>Acanthomorphata</taxon>
        <taxon>Ovalentaria</taxon>
        <taxon>Atherinomorphae</taxon>
        <taxon>Cyprinodontiformes</taxon>
        <taxon>Poeciliidae</taxon>
        <taxon>Poeciliinae</taxon>
        <taxon>Xiphophorus</taxon>
    </lineage>
</organism>
<feature type="domain" description="Pentraxin (PTX)" evidence="11">
    <location>
        <begin position="26"/>
        <end position="226"/>
    </location>
</feature>
<dbReference type="PRINTS" id="PR00895">
    <property type="entry name" value="PENTAXIN"/>
</dbReference>
<feature type="disulfide bond" evidence="8">
    <location>
        <begin position="56"/>
        <end position="115"/>
    </location>
</feature>
<dbReference type="Pfam" id="PF00354">
    <property type="entry name" value="Pentaxin"/>
    <property type="match status" value="1"/>
</dbReference>
<evidence type="ECO:0000256" key="3">
    <source>
        <dbReference type="ARBA" id="ARBA00022723"/>
    </source>
</evidence>
<feature type="transmembrane region" description="Helical" evidence="10">
    <location>
        <begin position="6"/>
        <end position="25"/>
    </location>
</feature>
<evidence type="ECO:0000256" key="2">
    <source>
        <dbReference type="ARBA" id="ARBA00022525"/>
    </source>
</evidence>
<keyword evidence="10" id="KW-0812">Transmembrane</keyword>
<evidence type="ECO:0000256" key="7">
    <source>
        <dbReference type="ARBA" id="ARBA00038102"/>
    </source>
</evidence>
<reference evidence="12" key="2">
    <citation type="submission" date="2025-09" db="UniProtKB">
        <authorList>
            <consortium name="Ensembl"/>
        </authorList>
    </citation>
    <scope>IDENTIFICATION</scope>
</reference>
<evidence type="ECO:0000256" key="8">
    <source>
        <dbReference type="PROSITE-ProRule" id="PRU01172"/>
    </source>
</evidence>
<keyword evidence="2" id="KW-0964">Secreted</keyword>
<dbReference type="SUPFAM" id="SSF49899">
    <property type="entry name" value="Concanavalin A-like lectins/glucanases"/>
    <property type="match status" value="1"/>
</dbReference>
<evidence type="ECO:0000256" key="1">
    <source>
        <dbReference type="ARBA" id="ARBA00004613"/>
    </source>
</evidence>
<dbReference type="GO" id="GO:0046872">
    <property type="term" value="F:metal ion binding"/>
    <property type="evidence" value="ECO:0007669"/>
    <property type="project" value="UniProtKB-KW"/>
</dbReference>
<dbReference type="SMART" id="SM00159">
    <property type="entry name" value="PTX"/>
    <property type="match status" value="1"/>
</dbReference>
<dbReference type="GeneTree" id="ENSGT01100000263515"/>
<dbReference type="InterPro" id="IPR013320">
    <property type="entry name" value="ConA-like_dom_sf"/>
</dbReference>
<keyword evidence="4" id="KW-0732">Signal</keyword>
<keyword evidence="10" id="KW-0472">Membrane</keyword>
<comment type="subcellular location">
    <subcellularLocation>
        <location evidence="1 9">Secreted</location>
    </subcellularLocation>
</comment>
<dbReference type="InterPro" id="IPR001759">
    <property type="entry name" value="PTX_dom"/>
</dbReference>
<evidence type="ECO:0000259" key="11">
    <source>
        <dbReference type="PROSITE" id="PS51828"/>
    </source>
</evidence>
<dbReference type="AlphaFoldDB" id="A0A3B5MSB5"/>
<name>A0A3B5MSB5_9TELE</name>
<comment type="subunit">
    <text evidence="9">Homopentamer. Pentaxin (or pentraxin) have a discoid arrangement of 5 non-covalently bound subunits.</text>
</comment>
<evidence type="ECO:0000256" key="10">
    <source>
        <dbReference type="SAM" id="Phobius"/>
    </source>
</evidence>
<evidence type="ECO:0000256" key="9">
    <source>
        <dbReference type="RuleBase" id="RU362112"/>
    </source>
</evidence>
<dbReference type="PROSITE" id="PS51828">
    <property type="entry name" value="PTX_2"/>
    <property type="match status" value="1"/>
</dbReference>